<reference evidence="1" key="2">
    <citation type="submission" date="2020-09" db="EMBL/GenBank/DDBJ databases">
        <authorList>
            <person name="Sun Q."/>
            <person name="Zhou Y."/>
        </authorList>
    </citation>
    <scope>NUCLEOTIDE SEQUENCE</scope>
    <source>
        <strain evidence="1">CGMCC 1.15448</strain>
    </source>
</reference>
<sequence length="94" mass="10420">MAADITDVHSYPNSMMLIKQPGKAQVLGEFGGIVVFIPDHQSNSASAWGYITEKPATLPIKYTIMNQHLQLLQREGLSGSIYAQPSMWKENKTV</sequence>
<name>A0A8J2UJF5_9BACT</name>
<protein>
    <submittedName>
        <fullName evidence="1">Uncharacterized protein</fullName>
    </submittedName>
</protein>
<evidence type="ECO:0000313" key="1">
    <source>
        <dbReference type="EMBL" id="GGB24084.1"/>
    </source>
</evidence>
<dbReference type="Proteomes" id="UP000607559">
    <property type="component" value="Unassembled WGS sequence"/>
</dbReference>
<proteinExistence type="predicted"/>
<organism evidence="1 2">
    <name type="scientific">Puia dinghuensis</name>
    <dbReference type="NCBI Taxonomy" id="1792502"/>
    <lineage>
        <taxon>Bacteria</taxon>
        <taxon>Pseudomonadati</taxon>
        <taxon>Bacteroidota</taxon>
        <taxon>Chitinophagia</taxon>
        <taxon>Chitinophagales</taxon>
        <taxon>Chitinophagaceae</taxon>
        <taxon>Puia</taxon>
    </lineage>
</organism>
<evidence type="ECO:0000313" key="2">
    <source>
        <dbReference type="Proteomes" id="UP000607559"/>
    </source>
</evidence>
<dbReference type="AlphaFoldDB" id="A0A8J2UJF5"/>
<comment type="caution">
    <text evidence="1">The sequence shown here is derived from an EMBL/GenBank/DDBJ whole genome shotgun (WGS) entry which is preliminary data.</text>
</comment>
<gene>
    <name evidence="1" type="ORF">GCM10011511_54990</name>
</gene>
<accession>A0A8J2UJF5</accession>
<keyword evidence="2" id="KW-1185">Reference proteome</keyword>
<dbReference type="EMBL" id="BMJC01000007">
    <property type="protein sequence ID" value="GGB24084.1"/>
    <property type="molecule type" value="Genomic_DNA"/>
</dbReference>
<reference evidence="1" key="1">
    <citation type="journal article" date="2014" name="Int. J. Syst. Evol. Microbiol.">
        <title>Complete genome sequence of Corynebacterium casei LMG S-19264T (=DSM 44701T), isolated from a smear-ripened cheese.</title>
        <authorList>
            <consortium name="US DOE Joint Genome Institute (JGI-PGF)"/>
            <person name="Walter F."/>
            <person name="Albersmeier A."/>
            <person name="Kalinowski J."/>
            <person name="Ruckert C."/>
        </authorList>
    </citation>
    <scope>NUCLEOTIDE SEQUENCE</scope>
    <source>
        <strain evidence="1">CGMCC 1.15448</strain>
    </source>
</reference>